<evidence type="ECO:0000313" key="3">
    <source>
        <dbReference type="Proteomes" id="UP000561181"/>
    </source>
</evidence>
<organism evidence="2 3">
    <name type="scientific">Pontixanthobacter rizhaonensis</name>
    <dbReference type="NCBI Taxonomy" id="2730337"/>
    <lineage>
        <taxon>Bacteria</taxon>
        <taxon>Pseudomonadati</taxon>
        <taxon>Pseudomonadota</taxon>
        <taxon>Alphaproteobacteria</taxon>
        <taxon>Sphingomonadales</taxon>
        <taxon>Erythrobacteraceae</taxon>
        <taxon>Pontixanthobacter</taxon>
    </lineage>
</organism>
<feature type="region of interest" description="Disordered" evidence="1">
    <location>
        <begin position="336"/>
        <end position="357"/>
    </location>
</feature>
<proteinExistence type="predicted"/>
<dbReference type="RefSeq" id="WP_170011080.1">
    <property type="nucleotide sequence ID" value="NZ_JABCRE010000002.1"/>
</dbReference>
<evidence type="ECO:0000313" key="2">
    <source>
        <dbReference type="EMBL" id="NMW31534.1"/>
    </source>
</evidence>
<sequence>MKLAFIFIAEAYQLYHAAAVLFELVDREDVTVDVFHIDPAVPHHLEKLRKVHNASPVRSEHLEAGLLGKAIQATRLLGLAKPQVLAKNEARFASYDAVISTEDGIVFLFKGIPEHQRPQRILITHGVAQRSFPSIKSWVDCDLILANSAADIAAYGNAGCQHLDRLVSAGYPKFVSTRLLSSATKSFFDNPNPVVMYNPHKEPKERSWDRFFEPLMDGFANDPSMNLIVAPHVKLFRRRSERLRSKLRARSTANVIVDPGSEQSLDNTYSEAADIYVGDVSSQVFEFIYRPRPCVFLNAHNVDWQDNPQYAFWHLGEVVSDPAEVMAAIKRAPERHHEFKDRQAATAASSLGDPSEASVIRSADLIQNFVRTRQRPQ</sequence>
<dbReference type="Gene3D" id="3.40.50.12580">
    <property type="match status" value="1"/>
</dbReference>
<dbReference type="SUPFAM" id="SSF53756">
    <property type="entry name" value="UDP-Glycosyltransferase/glycogen phosphorylase"/>
    <property type="match status" value="1"/>
</dbReference>
<keyword evidence="3" id="KW-1185">Reference proteome</keyword>
<dbReference type="InterPro" id="IPR043148">
    <property type="entry name" value="TagF_C"/>
</dbReference>
<evidence type="ECO:0000256" key="1">
    <source>
        <dbReference type="SAM" id="MobiDB-lite"/>
    </source>
</evidence>
<dbReference type="Proteomes" id="UP000561181">
    <property type="component" value="Unassembled WGS sequence"/>
</dbReference>
<name>A0A848QKB4_9SPHN</name>
<dbReference type="AlphaFoldDB" id="A0A848QKB4"/>
<protein>
    <recommendedName>
        <fullName evidence="4">CDP-glycerol glycerophosphotransferase (TagB/SpsB family)</fullName>
    </recommendedName>
</protein>
<evidence type="ECO:0008006" key="4">
    <source>
        <dbReference type="Google" id="ProtNLM"/>
    </source>
</evidence>
<gene>
    <name evidence="2" type="ORF">HKD42_05630</name>
</gene>
<reference evidence="2 3" key="1">
    <citation type="submission" date="2020-04" db="EMBL/GenBank/DDBJ databases">
        <authorList>
            <person name="Liu A."/>
        </authorList>
    </citation>
    <scope>NUCLEOTIDE SEQUENCE [LARGE SCALE GENOMIC DNA]</scope>
    <source>
        <strain evidence="2 3">RZ02</strain>
    </source>
</reference>
<dbReference type="EMBL" id="JABCRE010000002">
    <property type="protein sequence ID" value="NMW31534.1"/>
    <property type="molecule type" value="Genomic_DNA"/>
</dbReference>
<comment type="caution">
    <text evidence="2">The sequence shown here is derived from an EMBL/GenBank/DDBJ whole genome shotgun (WGS) entry which is preliminary data.</text>
</comment>
<accession>A0A848QKB4</accession>